<dbReference type="Pfam" id="PF00753">
    <property type="entry name" value="Lactamase_B"/>
    <property type="match status" value="1"/>
</dbReference>
<feature type="compositionally biased region" description="Basic and acidic residues" evidence="1">
    <location>
        <begin position="180"/>
        <end position="191"/>
    </location>
</feature>
<name>A0ABD5SCH9_9EURY</name>
<gene>
    <name evidence="3" type="ORF">ACFQEU_13960</name>
</gene>
<dbReference type="PANTHER" id="PTHR23131:SF4">
    <property type="entry name" value="METALLO-BETA-LACTAMASE SUPERFAMILY POTEIN"/>
    <property type="match status" value="1"/>
</dbReference>
<dbReference type="InterPro" id="IPR050662">
    <property type="entry name" value="Sec-metab_biosynth-thioest"/>
</dbReference>
<dbReference type="SUPFAM" id="SSF56281">
    <property type="entry name" value="Metallo-hydrolase/oxidoreductase"/>
    <property type="match status" value="1"/>
</dbReference>
<sequence>MKRIQLGNTVFEGENDAYLLDTDETTLIDTGVATPDTREELRDGLAAHGVAFADVDRVFLTHWHPDHAGLAGEIQAAGDADVFVHAADASLVDGSETAFAEDPDAQTAVFDRWGMPAEARERLQSFYAAVGRGLRGRDATVTTFTDGDTFDIGGLALEAVHLPGHTAGLSAFAFDPRELPGESDAAARSDVADDESAASDRHEDGRRFAEAFTGDALLPRYTPNVGGADVRVDDPLGKYADSLARIVERDWDAAHPGHRERIDEPSRRAAEILDHHRHRTRRGLDVLAEGPATAWEVSAALFGELEAIHILHGPGEAFAHLDHLAAAGVVERDGNAYRLVETPVDAAEQPEITGLFPTTRLDGVVDGADG</sequence>
<evidence type="ECO:0000313" key="4">
    <source>
        <dbReference type="Proteomes" id="UP001596442"/>
    </source>
</evidence>
<dbReference type="AlphaFoldDB" id="A0ABD5SCH9"/>
<dbReference type="CDD" id="cd07725">
    <property type="entry name" value="TTHA1429-like_MBL-fold"/>
    <property type="match status" value="1"/>
</dbReference>
<dbReference type="EMBL" id="JBHSWW010000295">
    <property type="protein sequence ID" value="MFC6754553.1"/>
    <property type="molecule type" value="Genomic_DNA"/>
</dbReference>
<comment type="caution">
    <text evidence="3">The sequence shown here is derived from an EMBL/GenBank/DDBJ whole genome shotgun (WGS) entry which is preliminary data.</text>
</comment>
<evidence type="ECO:0000313" key="3">
    <source>
        <dbReference type="EMBL" id="MFC6754553.1"/>
    </source>
</evidence>
<reference evidence="3 4" key="1">
    <citation type="journal article" date="2019" name="Int. J. Syst. Evol. Microbiol.">
        <title>The Global Catalogue of Microorganisms (GCM) 10K type strain sequencing project: providing services to taxonomists for standard genome sequencing and annotation.</title>
        <authorList>
            <consortium name="The Broad Institute Genomics Platform"/>
            <consortium name="The Broad Institute Genome Sequencing Center for Infectious Disease"/>
            <person name="Wu L."/>
            <person name="Ma J."/>
        </authorList>
    </citation>
    <scope>NUCLEOTIDE SEQUENCE [LARGE SCALE GENOMIC DNA]</scope>
    <source>
        <strain evidence="3 4">CGMCC 1.3239</strain>
    </source>
</reference>
<protein>
    <submittedName>
        <fullName evidence="3">MBL fold metallo-hydrolase</fullName>
    </submittedName>
</protein>
<dbReference type="InterPro" id="IPR036388">
    <property type="entry name" value="WH-like_DNA-bd_sf"/>
</dbReference>
<dbReference type="InterPro" id="IPR036866">
    <property type="entry name" value="RibonucZ/Hydroxyglut_hydro"/>
</dbReference>
<proteinExistence type="predicted"/>
<dbReference type="Proteomes" id="UP001596442">
    <property type="component" value="Unassembled WGS sequence"/>
</dbReference>
<dbReference type="RefSeq" id="WP_379783126.1">
    <property type="nucleotide sequence ID" value="NZ_JBHSWW010000295.1"/>
</dbReference>
<dbReference type="Gene3D" id="1.10.10.10">
    <property type="entry name" value="Winged helix-like DNA-binding domain superfamily/Winged helix DNA-binding domain"/>
    <property type="match status" value="1"/>
</dbReference>
<feature type="domain" description="Metallo-beta-lactamase" evidence="2">
    <location>
        <begin position="14"/>
        <end position="258"/>
    </location>
</feature>
<evidence type="ECO:0000256" key="1">
    <source>
        <dbReference type="SAM" id="MobiDB-lite"/>
    </source>
</evidence>
<dbReference type="Gene3D" id="3.60.15.10">
    <property type="entry name" value="Ribonuclease Z/Hydroxyacylglutathione hydrolase-like"/>
    <property type="match status" value="1"/>
</dbReference>
<dbReference type="InterPro" id="IPR001279">
    <property type="entry name" value="Metallo-B-lactamas"/>
</dbReference>
<accession>A0ABD5SCH9</accession>
<organism evidence="3 4">
    <name type="scientific">Halorubrum tibetense</name>
    <dbReference type="NCBI Taxonomy" id="175631"/>
    <lineage>
        <taxon>Archaea</taxon>
        <taxon>Methanobacteriati</taxon>
        <taxon>Methanobacteriota</taxon>
        <taxon>Stenosarchaea group</taxon>
        <taxon>Halobacteria</taxon>
        <taxon>Halobacteriales</taxon>
        <taxon>Haloferacaceae</taxon>
        <taxon>Halorubrum</taxon>
    </lineage>
</organism>
<feature type="region of interest" description="Disordered" evidence="1">
    <location>
        <begin position="180"/>
        <end position="205"/>
    </location>
</feature>
<dbReference type="PANTHER" id="PTHR23131">
    <property type="entry name" value="ENDORIBONUCLEASE LACTB2"/>
    <property type="match status" value="1"/>
</dbReference>
<dbReference type="SMART" id="SM00849">
    <property type="entry name" value="Lactamase_B"/>
    <property type="match status" value="1"/>
</dbReference>
<keyword evidence="4" id="KW-1185">Reference proteome</keyword>
<evidence type="ECO:0000259" key="2">
    <source>
        <dbReference type="SMART" id="SM00849"/>
    </source>
</evidence>